<sequence length="325" mass="36194">MKGLVFIFCCLAGLSGCASSGRQTVAQDANFIIIKPLPQDDLTSLAIAYLGHPQDASIIARYNPQLNLSKGDVVAIPKRNFNPAAVYVNGYQSIPILCYHQFSAGPANNSMVVSANNFEQQMAYLQQHDYRVISLQEFHHFTQGQQALPEKSVVITIDDGYKSYLEIAYPILKKYGFASTLFIYPDFIGVGSALNWRDVGFLNNDPLVDIQSHSKSHDNLSPKAGGENSSAYLQRLATEVLDTDKILQQKIQRTAQYFAYPYGNTSQQLIDLLAKQHYQLGLTVKKGSNPTFASPYLLNRTMIYADDNLTTFVKQLDGFKQVNLK</sequence>
<dbReference type="EMBL" id="LSNE01000006">
    <property type="protein sequence ID" value="KXI28678.1"/>
    <property type="molecule type" value="Genomic_DNA"/>
</dbReference>
<dbReference type="PROSITE" id="PS51257">
    <property type="entry name" value="PROKAR_LIPOPROTEIN"/>
    <property type="match status" value="1"/>
</dbReference>
<feature type="domain" description="NodB homology" evidence="4">
    <location>
        <begin position="151"/>
        <end position="325"/>
    </location>
</feature>
<dbReference type="InterPro" id="IPR011330">
    <property type="entry name" value="Glyco_hydro/deAcase_b/a-brl"/>
</dbReference>
<dbReference type="InterPro" id="IPR002509">
    <property type="entry name" value="NODB_dom"/>
</dbReference>
<proteinExistence type="predicted"/>
<dbReference type="GO" id="GO:0016810">
    <property type="term" value="F:hydrolase activity, acting on carbon-nitrogen (but not peptide) bonds"/>
    <property type="evidence" value="ECO:0007669"/>
    <property type="project" value="InterPro"/>
</dbReference>
<reference evidence="6" key="1">
    <citation type="submission" date="2016-02" db="EMBL/GenBank/DDBJ databases">
        <authorList>
            <person name="Schultz-Johansen M."/>
            <person name="Glaring M.A."/>
            <person name="Bech P.K."/>
            <person name="Stougaard P."/>
        </authorList>
    </citation>
    <scope>NUCLEOTIDE SEQUENCE [LARGE SCALE GENOMIC DNA]</scope>
    <source>
        <strain evidence="6">S66</strain>
    </source>
</reference>
<dbReference type="CDD" id="cd10969">
    <property type="entry name" value="CE4_Ecf1_like_5s"/>
    <property type="match status" value="1"/>
</dbReference>
<keyword evidence="2 3" id="KW-0732">Signal</keyword>
<organism evidence="5 6">
    <name type="scientific">Paraglaciecola hydrolytica</name>
    <dbReference type="NCBI Taxonomy" id="1799789"/>
    <lineage>
        <taxon>Bacteria</taxon>
        <taxon>Pseudomonadati</taxon>
        <taxon>Pseudomonadota</taxon>
        <taxon>Gammaproteobacteria</taxon>
        <taxon>Alteromonadales</taxon>
        <taxon>Alteromonadaceae</taxon>
        <taxon>Paraglaciecola</taxon>
    </lineage>
</organism>
<dbReference type="PROSITE" id="PS51677">
    <property type="entry name" value="NODB"/>
    <property type="match status" value="1"/>
</dbReference>
<dbReference type="STRING" id="1799789.AX660_16525"/>
<feature type="chain" id="PRO_5007469496" description="NodB homology domain-containing protein" evidence="3">
    <location>
        <begin position="21"/>
        <end position="325"/>
    </location>
</feature>
<evidence type="ECO:0000256" key="2">
    <source>
        <dbReference type="ARBA" id="ARBA00022729"/>
    </source>
</evidence>
<dbReference type="Pfam" id="PF01522">
    <property type="entry name" value="Polysacc_deac_1"/>
    <property type="match status" value="1"/>
</dbReference>
<name>A0A136A099_9ALTE</name>
<dbReference type="SUPFAM" id="SSF88713">
    <property type="entry name" value="Glycoside hydrolase/deacetylase"/>
    <property type="match status" value="1"/>
</dbReference>
<dbReference type="GO" id="GO:0005576">
    <property type="term" value="C:extracellular region"/>
    <property type="evidence" value="ECO:0007669"/>
    <property type="project" value="UniProtKB-SubCell"/>
</dbReference>
<dbReference type="InterPro" id="IPR051398">
    <property type="entry name" value="Polysacch_Deacetylase"/>
</dbReference>
<keyword evidence="6" id="KW-1185">Reference proteome</keyword>
<protein>
    <recommendedName>
        <fullName evidence="4">NodB homology domain-containing protein</fullName>
    </recommendedName>
</protein>
<accession>A0A136A099</accession>
<feature type="signal peptide" evidence="3">
    <location>
        <begin position="1"/>
        <end position="20"/>
    </location>
</feature>
<dbReference type="Proteomes" id="UP000070299">
    <property type="component" value="Unassembled WGS sequence"/>
</dbReference>
<evidence type="ECO:0000256" key="3">
    <source>
        <dbReference type="SAM" id="SignalP"/>
    </source>
</evidence>
<dbReference type="Gene3D" id="3.20.20.370">
    <property type="entry name" value="Glycoside hydrolase/deacetylase"/>
    <property type="match status" value="1"/>
</dbReference>
<dbReference type="OrthoDB" id="9814639at2"/>
<dbReference type="RefSeq" id="WP_068377827.1">
    <property type="nucleotide sequence ID" value="NZ_LSNE01000006.1"/>
</dbReference>
<dbReference type="AlphaFoldDB" id="A0A136A099"/>
<comment type="subcellular location">
    <subcellularLocation>
        <location evidence="1">Secreted</location>
    </subcellularLocation>
</comment>
<comment type="caution">
    <text evidence="5">The sequence shown here is derived from an EMBL/GenBank/DDBJ whole genome shotgun (WGS) entry which is preliminary data.</text>
</comment>
<evidence type="ECO:0000256" key="1">
    <source>
        <dbReference type="ARBA" id="ARBA00004613"/>
    </source>
</evidence>
<evidence type="ECO:0000313" key="5">
    <source>
        <dbReference type="EMBL" id="KXI28678.1"/>
    </source>
</evidence>
<gene>
    <name evidence="5" type="ORF">AX660_16525</name>
</gene>
<evidence type="ECO:0000259" key="4">
    <source>
        <dbReference type="PROSITE" id="PS51677"/>
    </source>
</evidence>
<dbReference type="GO" id="GO:0005975">
    <property type="term" value="P:carbohydrate metabolic process"/>
    <property type="evidence" value="ECO:0007669"/>
    <property type="project" value="InterPro"/>
</dbReference>
<dbReference type="PANTHER" id="PTHR34216:SF3">
    <property type="entry name" value="POLY-BETA-1,6-N-ACETYL-D-GLUCOSAMINE N-DEACETYLASE"/>
    <property type="match status" value="1"/>
</dbReference>
<evidence type="ECO:0000313" key="6">
    <source>
        <dbReference type="Proteomes" id="UP000070299"/>
    </source>
</evidence>
<dbReference type="PANTHER" id="PTHR34216">
    <property type="match status" value="1"/>
</dbReference>